<dbReference type="PROSITE" id="PS00514">
    <property type="entry name" value="FIBRINOGEN_C_1"/>
    <property type="match status" value="1"/>
</dbReference>
<gene>
    <name evidence="3" type="ORF">AVEN_105252_1</name>
</gene>
<feature type="signal peptide" evidence="1">
    <location>
        <begin position="1"/>
        <end position="20"/>
    </location>
</feature>
<feature type="domain" description="Fibrinogen C-terminal" evidence="2">
    <location>
        <begin position="25"/>
        <end position="99"/>
    </location>
</feature>
<dbReference type="GO" id="GO:0005615">
    <property type="term" value="C:extracellular space"/>
    <property type="evidence" value="ECO:0007669"/>
    <property type="project" value="TreeGrafter"/>
</dbReference>
<dbReference type="Proteomes" id="UP000499080">
    <property type="component" value="Unassembled WGS sequence"/>
</dbReference>
<evidence type="ECO:0000256" key="1">
    <source>
        <dbReference type="SAM" id="SignalP"/>
    </source>
</evidence>
<dbReference type="PANTHER" id="PTHR19143">
    <property type="entry name" value="FIBRINOGEN/TENASCIN/ANGIOPOEITIN"/>
    <property type="match status" value="1"/>
</dbReference>
<dbReference type="PROSITE" id="PS51406">
    <property type="entry name" value="FIBRINOGEN_C_2"/>
    <property type="match status" value="1"/>
</dbReference>
<proteinExistence type="predicted"/>
<evidence type="ECO:0000313" key="3">
    <source>
        <dbReference type="EMBL" id="GBO36334.1"/>
    </source>
</evidence>
<dbReference type="PANTHER" id="PTHR19143:SF444">
    <property type="entry name" value="PROTEIN SCABROUS"/>
    <property type="match status" value="1"/>
</dbReference>
<dbReference type="InterPro" id="IPR050373">
    <property type="entry name" value="Fibrinogen_C-term_domain"/>
</dbReference>
<dbReference type="SUPFAM" id="SSF56496">
    <property type="entry name" value="Fibrinogen C-terminal domain-like"/>
    <property type="match status" value="1"/>
</dbReference>
<sequence>MRFVQHFLQLSFNCVSAVRAALWWDSMAYHNGHVFSTKDSEKSWCAMQRIGAWWYDDCTDSNLNGVFRPGLKGREGITWYRWHNTYSLAGSEIKLRKKN</sequence>
<dbReference type="AlphaFoldDB" id="A0A4Y2WIC5"/>
<keyword evidence="4" id="KW-1185">Reference proteome</keyword>
<keyword evidence="1" id="KW-0732">Signal</keyword>
<dbReference type="SMART" id="SM00186">
    <property type="entry name" value="FBG"/>
    <property type="match status" value="1"/>
</dbReference>
<dbReference type="OrthoDB" id="6145874at2759"/>
<evidence type="ECO:0000313" key="4">
    <source>
        <dbReference type="Proteomes" id="UP000499080"/>
    </source>
</evidence>
<organism evidence="3 4">
    <name type="scientific">Araneus ventricosus</name>
    <name type="common">Orbweaver spider</name>
    <name type="synonym">Epeira ventricosa</name>
    <dbReference type="NCBI Taxonomy" id="182803"/>
    <lineage>
        <taxon>Eukaryota</taxon>
        <taxon>Metazoa</taxon>
        <taxon>Ecdysozoa</taxon>
        <taxon>Arthropoda</taxon>
        <taxon>Chelicerata</taxon>
        <taxon>Arachnida</taxon>
        <taxon>Araneae</taxon>
        <taxon>Araneomorphae</taxon>
        <taxon>Entelegynae</taxon>
        <taxon>Araneoidea</taxon>
        <taxon>Araneidae</taxon>
        <taxon>Araneus</taxon>
    </lineage>
</organism>
<dbReference type="InterPro" id="IPR036056">
    <property type="entry name" value="Fibrinogen-like_C"/>
</dbReference>
<dbReference type="Gene3D" id="4.10.530.10">
    <property type="entry name" value="Gamma-fibrinogen Carboxyl Terminal Fragment, domain 2"/>
    <property type="match status" value="1"/>
</dbReference>
<reference evidence="3 4" key="1">
    <citation type="journal article" date="2019" name="Sci. Rep.">
        <title>Orb-weaving spider Araneus ventricosus genome elucidates the spidroin gene catalogue.</title>
        <authorList>
            <person name="Kono N."/>
            <person name="Nakamura H."/>
            <person name="Ohtoshi R."/>
            <person name="Moran D.A.P."/>
            <person name="Shinohara A."/>
            <person name="Yoshida Y."/>
            <person name="Fujiwara M."/>
            <person name="Mori M."/>
            <person name="Tomita M."/>
            <person name="Arakawa K."/>
        </authorList>
    </citation>
    <scope>NUCLEOTIDE SEQUENCE [LARGE SCALE GENOMIC DNA]</scope>
</reference>
<dbReference type="InterPro" id="IPR002181">
    <property type="entry name" value="Fibrinogen_a/b/g_C_dom"/>
</dbReference>
<feature type="chain" id="PRO_5021361734" description="Fibrinogen C-terminal domain-containing protein" evidence="1">
    <location>
        <begin position="21"/>
        <end position="99"/>
    </location>
</feature>
<dbReference type="Pfam" id="PF00147">
    <property type="entry name" value="Fibrinogen_C"/>
    <property type="match status" value="1"/>
</dbReference>
<accession>A0A4Y2WIC5</accession>
<dbReference type="EMBL" id="BGPR01060478">
    <property type="protein sequence ID" value="GBO36334.1"/>
    <property type="molecule type" value="Genomic_DNA"/>
</dbReference>
<protein>
    <recommendedName>
        <fullName evidence="2">Fibrinogen C-terminal domain-containing protein</fullName>
    </recommendedName>
</protein>
<dbReference type="InterPro" id="IPR020837">
    <property type="entry name" value="Fibrinogen_CS"/>
</dbReference>
<evidence type="ECO:0000259" key="2">
    <source>
        <dbReference type="PROSITE" id="PS51406"/>
    </source>
</evidence>
<name>A0A4Y2WIC5_ARAVE</name>
<comment type="caution">
    <text evidence="3">The sequence shown here is derived from an EMBL/GenBank/DDBJ whole genome shotgun (WGS) entry which is preliminary data.</text>
</comment>